<dbReference type="Proteomes" id="UP000292957">
    <property type="component" value="Unassembled WGS sequence"/>
</dbReference>
<name>A0A4Q9MRT8_9APHY</name>
<dbReference type="EMBL" id="ML143410">
    <property type="protein sequence ID" value="TBU29798.1"/>
    <property type="molecule type" value="Genomic_DNA"/>
</dbReference>
<accession>A0A4Q9MRT8</accession>
<gene>
    <name evidence="1" type="ORF">BD311DRAFT_253105</name>
</gene>
<organism evidence="1">
    <name type="scientific">Dichomitus squalens</name>
    <dbReference type="NCBI Taxonomy" id="114155"/>
    <lineage>
        <taxon>Eukaryota</taxon>
        <taxon>Fungi</taxon>
        <taxon>Dikarya</taxon>
        <taxon>Basidiomycota</taxon>
        <taxon>Agaricomycotina</taxon>
        <taxon>Agaricomycetes</taxon>
        <taxon>Polyporales</taxon>
        <taxon>Polyporaceae</taxon>
        <taxon>Dichomitus</taxon>
    </lineage>
</organism>
<protein>
    <submittedName>
        <fullName evidence="1">Uncharacterized protein</fullName>
    </submittedName>
</protein>
<sequence length="144" mass="16523">MVTLHRARRMSRFQKLQQALSMLNPAAADREEDCRLSPRLCLCILTTHSRQLSYPPRSSQNSQSLGFFDELAGVCLTEYQGVRVLSKYGEGYRQSWTLARRGSRVRVSDRMASALQTLHIRASQSKPSRSRRIWRLFASLPAHD</sequence>
<reference evidence="1" key="1">
    <citation type="submission" date="2019-01" db="EMBL/GenBank/DDBJ databases">
        <title>Draft genome sequences of three monokaryotic isolates of the white-rot basidiomycete fungus Dichomitus squalens.</title>
        <authorList>
            <consortium name="DOE Joint Genome Institute"/>
            <person name="Lopez S.C."/>
            <person name="Andreopoulos B."/>
            <person name="Pangilinan J."/>
            <person name="Lipzen A."/>
            <person name="Riley R."/>
            <person name="Ahrendt S."/>
            <person name="Ng V."/>
            <person name="Barry K."/>
            <person name="Daum C."/>
            <person name="Grigoriev I.V."/>
            <person name="Hilden K.S."/>
            <person name="Makela M.R."/>
            <person name="de Vries R.P."/>
        </authorList>
    </citation>
    <scope>NUCLEOTIDE SEQUENCE [LARGE SCALE GENOMIC DNA]</scope>
    <source>
        <strain evidence="1">OM18370.1</strain>
    </source>
</reference>
<dbReference type="AlphaFoldDB" id="A0A4Q9MRT8"/>
<proteinExistence type="predicted"/>
<evidence type="ECO:0000313" key="1">
    <source>
        <dbReference type="EMBL" id="TBU29798.1"/>
    </source>
</evidence>